<evidence type="ECO:0000256" key="2">
    <source>
        <dbReference type="SAM" id="Phobius"/>
    </source>
</evidence>
<accession>A0A1J9R3V7</accession>
<feature type="transmembrane region" description="Helical" evidence="2">
    <location>
        <begin position="331"/>
        <end position="347"/>
    </location>
</feature>
<feature type="domain" description="LCCL" evidence="3">
    <location>
        <begin position="214"/>
        <end position="281"/>
    </location>
</feature>
<organism evidence="4 5">
    <name type="scientific">Blastomyces percursus</name>
    <dbReference type="NCBI Taxonomy" id="1658174"/>
    <lineage>
        <taxon>Eukaryota</taxon>
        <taxon>Fungi</taxon>
        <taxon>Dikarya</taxon>
        <taxon>Ascomycota</taxon>
        <taxon>Pezizomycotina</taxon>
        <taxon>Eurotiomycetes</taxon>
        <taxon>Eurotiomycetidae</taxon>
        <taxon>Onygenales</taxon>
        <taxon>Ajellomycetaceae</taxon>
        <taxon>Blastomyces</taxon>
    </lineage>
</organism>
<feature type="region of interest" description="Disordered" evidence="1">
    <location>
        <begin position="1"/>
        <end position="37"/>
    </location>
</feature>
<comment type="caution">
    <text evidence="4">The sequence shown here is derived from an EMBL/GenBank/DDBJ whole genome shotgun (WGS) entry which is preliminary data.</text>
</comment>
<reference evidence="4 5" key="1">
    <citation type="submission" date="2015-08" db="EMBL/GenBank/DDBJ databases">
        <title>Emmonsia species relationships and genome sequence.</title>
        <authorList>
            <person name="Cuomo C.A."/>
            <person name="Schwartz I.S."/>
            <person name="Kenyon C."/>
            <person name="De Hoog G.S."/>
            <person name="Govender N.P."/>
            <person name="Botha A."/>
            <person name="Moreno L."/>
            <person name="De Vries M."/>
            <person name="Munoz J.F."/>
            <person name="Stielow J.B."/>
        </authorList>
    </citation>
    <scope>NUCLEOTIDE SEQUENCE [LARGE SCALE GENOMIC DNA]</scope>
    <source>
        <strain evidence="4 5">EI222</strain>
    </source>
</reference>
<dbReference type="InterPro" id="IPR036609">
    <property type="entry name" value="LCCL_sf"/>
</dbReference>
<feature type="compositionally biased region" description="Acidic residues" evidence="1">
    <location>
        <begin position="1"/>
        <end position="12"/>
    </location>
</feature>
<keyword evidence="2" id="KW-0812">Transmembrane</keyword>
<dbReference type="InterPro" id="IPR051957">
    <property type="entry name" value="CRISP-LCCL_domain"/>
</dbReference>
<protein>
    <recommendedName>
        <fullName evidence="3">LCCL domain-containing protein</fullName>
    </recommendedName>
</protein>
<dbReference type="PANTHER" id="PTHR31331">
    <property type="entry name" value="LCCL DOMAIN PROTEIN (AFU_ORTHOLOGUE AFUA_5G08630)"/>
    <property type="match status" value="1"/>
</dbReference>
<evidence type="ECO:0000313" key="4">
    <source>
        <dbReference type="EMBL" id="OJD22700.1"/>
    </source>
</evidence>
<feature type="transmembrane region" description="Helical" evidence="2">
    <location>
        <begin position="400"/>
        <end position="423"/>
    </location>
</feature>
<keyword evidence="5" id="KW-1185">Reference proteome</keyword>
<proteinExistence type="predicted"/>
<dbReference type="InterPro" id="IPR004043">
    <property type="entry name" value="LCCL"/>
</dbReference>
<feature type="transmembrane region" description="Helical" evidence="2">
    <location>
        <begin position="492"/>
        <end position="507"/>
    </location>
</feature>
<dbReference type="PANTHER" id="PTHR31331:SF8">
    <property type="entry name" value="LCCL DOMAIN PROTEIN (AFU_ORTHOLOGUE AFUA_5G02970)"/>
    <property type="match status" value="1"/>
</dbReference>
<dbReference type="SUPFAM" id="SSF69848">
    <property type="entry name" value="LCCL domain"/>
    <property type="match status" value="1"/>
</dbReference>
<dbReference type="AlphaFoldDB" id="A0A1J9R3V7"/>
<feature type="transmembrane region" description="Helical" evidence="2">
    <location>
        <begin position="465"/>
        <end position="485"/>
    </location>
</feature>
<dbReference type="VEuPathDB" id="FungiDB:ACJ73_05954"/>
<feature type="transmembrane region" description="Helical" evidence="2">
    <location>
        <begin position="123"/>
        <end position="141"/>
    </location>
</feature>
<dbReference type="Proteomes" id="UP000242791">
    <property type="component" value="Unassembled WGS sequence"/>
</dbReference>
<keyword evidence="2" id="KW-0472">Membrane</keyword>
<feature type="compositionally biased region" description="Acidic residues" evidence="1">
    <location>
        <begin position="645"/>
        <end position="666"/>
    </location>
</feature>
<evidence type="ECO:0000256" key="1">
    <source>
        <dbReference type="SAM" id="MobiDB-lite"/>
    </source>
</evidence>
<feature type="transmembrane region" description="Helical" evidence="2">
    <location>
        <begin position="359"/>
        <end position="380"/>
    </location>
</feature>
<dbReference type="Pfam" id="PF03815">
    <property type="entry name" value="LCCL"/>
    <property type="match status" value="1"/>
</dbReference>
<feature type="compositionally biased region" description="Basic and acidic residues" evidence="1">
    <location>
        <begin position="635"/>
        <end position="644"/>
    </location>
</feature>
<dbReference type="Gene3D" id="2.170.130.20">
    <property type="entry name" value="LCCL-like domain"/>
    <property type="match status" value="1"/>
</dbReference>
<evidence type="ECO:0000313" key="5">
    <source>
        <dbReference type="Proteomes" id="UP000242791"/>
    </source>
</evidence>
<evidence type="ECO:0000259" key="3">
    <source>
        <dbReference type="PROSITE" id="PS50820"/>
    </source>
</evidence>
<dbReference type="STRING" id="1658174.A0A1J9R3V7"/>
<dbReference type="PROSITE" id="PS50820">
    <property type="entry name" value="LCCL"/>
    <property type="match status" value="1"/>
</dbReference>
<keyword evidence="2" id="KW-1133">Transmembrane helix</keyword>
<sequence length="707" mass="78226">MAREPWDDDEEALSSRTVIAPLTDDEDDHYRDEPDGIQQLGMSGGVESAPTTLPIPVWLAESSKSFHWKWVPLPLRKAARSTVKWLKGPNPPRVLLLNPLFPSIQAMPVKLVDRFFPKRKYKIGLLLAAYFTWFLPWALVLRNSASGGHIEGYGKPAPISCGASYWAKGNECGLNGYECRPFNRSTFAFRCPAFCSSHIILEPYVVGNETVNYQALVVGGPMPGASSDDLEDAIYRADSYVCQAAIHAGVISDSTGGCGVVELTGAGHSYFASKANKLASVGFPSTFPKSFRFLRLSGSQSDCPGDLRWPLFAITATAIVLISVFTTSPAVFFFTTFFMLILHVGLVSDPPELHKVADLFSLLCSRLLPASFIAYVLYVYCARPLLQPLASPPVYQFSKTILYLGPAFVGALNNYTFALWIPIQRLTPHDIKAQPGAPIALAIMITIIVSIVLCQAWHIRQGGQFFHYLKVYLCIGAGLIFLLVLPQFRLRIHHYILAMLLMPGTAFPIRPSIIYQGLLLGLFVNGVARWGFASIIETPSALGELPGPGGSNGWWGATSPNITNSSVHISLPSGDHVDRGNGNITFQLWEPERMEELNVDGISVLVNDVERWRGFVDEDVKGEFVWHRRGHRGLDMSRPKRADVEEYEHDDDSVMSLQDQDEDENEDPAEDLFFRFAFLKGSKVGLYGGVGVWNRDGSWINPPPPRT</sequence>
<dbReference type="EMBL" id="LGTZ01000984">
    <property type="protein sequence ID" value="OJD22700.1"/>
    <property type="molecule type" value="Genomic_DNA"/>
</dbReference>
<feature type="region of interest" description="Disordered" evidence="1">
    <location>
        <begin position="635"/>
        <end position="666"/>
    </location>
</feature>
<gene>
    <name evidence="4" type="ORF">ACJ73_05954</name>
</gene>
<name>A0A1J9R3V7_9EURO</name>
<feature type="transmembrane region" description="Helical" evidence="2">
    <location>
        <begin position="435"/>
        <end position="459"/>
    </location>
</feature>
<dbReference type="OrthoDB" id="441660at2759"/>